<reference evidence="1 2" key="1">
    <citation type="submission" date="2013-11" db="EMBL/GenBank/DDBJ databases">
        <title>Opisthorchis viverrini - life in the bile duct.</title>
        <authorList>
            <person name="Young N.D."/>
            <person name="Nagarajan N."/>
            <person name="Lin S.J."/>
            <person name="Korhonen P.K."/>
            <person name="Jex A.R."/>
            <person name="Hall R.S."/>
            <person name="Safavi-Hemami H."/>
            <person name="Kaewkong W."/>
            <person name="Bertrand D."/>
            <person name="Gao S."/>
            <person name="Seet Q."/>
            <person name="Wongkham S."/>
            <person name="Teh B.T."/>
            <person name="Wongkham C."/>
            <person name="Intapan P.M."/>
            <person name="Maleewong W."/>
            <person name="Yang X."/>
            <person name="Hu M."/>
            <person name="Wang Z."/>
            <person name="Hofmann A."/>
            <person name="Sternberg P.W."/>
            <person name="Tan P."/>
            <person name="Wang J."/>
            <person name="Gasser R.B."/>
        </authorList>
    </citation>
    <scope>NUCLEOTIDE SEQUENCE [LARGE SCALE GENOMIC DNA]</scope>
</reference>
<organism evidence="1 2">
    <name type="scientific">Opisthorchis viverrini</name>
    <name type="common">Southeast Asian liver fluke</name>
    <dbReference type="NCBI Taxonomy" id="6198"/>
    <lineage>
        <taxon>Eukaryota</taxon>
        <taxon>Metazoa</taxon>
        <taxon>Spiralia</taxon>
        <taxon>Lophotrochozoa</taxon>
        <taxon>Platyhelminthes</taxon>
        <taxon>Trematoda</taxon>
        <taxon>Digenea</taxon>
        <taxon>Opisthorchiida</taxon>
        <taxon>Opisthorchiata</taxon>
        <taxon>Opisthorchiidae</taxon>
        <taxon>Opisthorchis</taxon>
    </lineage>
</organism>
<evidence type="ECO:0000313" key="1">
    <source>
        <dbReference type="EMBL" id="KER28418.1"/>
    </source>
</evidence>
<keyword evidence="2" id="KW-1185">Reference proteome</keyword>
<sequence length="101" mass="11572">MVRHTQHMSQAKIEKDFILELCMYIMRMIKDDRSAVTPFRCLVAMPPDGSTRVGKPPCCPNLDRSSRDARVVSESQIFRSLSSRQNHSYLSSLLLSVTVHY</sequence>
<protein>
    <submittedName>
        <fullName evidence="1">Uncharacterized protein</fullName>
    </submittedName>
</protein>
<dbReference type="GeneID" id="20318913"/>
<gene>
    <name evidence="1" type="ORF">T265_04731</name>
</gene>
<dbReference type="Proteomes" id="UP000054324">
    <property type="component" value="Unassembled WGS sequence"/>
</dbReference>
<evidence type="ECO:0000313" key="2">
    <source>
        <dbReference type="Proteomes" id="UP000054324"/>
    </source>
</evidence>
<dbReference type="OrthoDB" id="247013at2759"/>
<name>A0A074ZM13_OPIVI</name>
<dbReference type="AlphaFoldDB" id="A0A074ZM13"/>
<dbReference type="RefSeq" id="XP_009167808.1">
    <property type="nucleotide sequence ID" value="XM_009169544.1"/>
</dbReference>
<accession>A0A074ZM13</accession>
<dbReference type="EMBL" id="KL596699">
    <property type="protein sequence ID" value="KER28418.1"/>
    <property type="molecule type" value="Genomic_DNA"/>
</dbReference>
<dbReference type="KEGG" id="ovi:T265_04731"/>
<dbReference type="CTD" id="20318913"/>
<proteinExistence type="predicted"/>